<dbReference type="RefSeq" id="WP_276306744.1">
    <property type="nucleotide sequence ID" value="NZ_CP119993.1"/>
</dbReference>
<feature type="domain" description="Ribbon-helix-helix protein CopG" evidence="1">
    <location>
        <begin position="5"/>
        <end position="42"/>
    </location>
</feature>
<sequence length="183" mass="20820">MVSDRLTVSLDKDSREALDDLVSQTGQGQSELVRQALLFYAANFQAANTATSTNLQQYHKMLSSGEHVLLDIDFLHGLLDYVEVSAGEPDPEFAKVIDRVAEYHAEEYRSRFSTLSELLDWLSVCGFLKVRQADTNTYHVVFPTEKIKWFMTKFIQQSTAKLPFEIEIAQGVSKVIVTEHRTR</sequence>
<protein>
    <submittedName>
        <fullName evidence="2">Ribbon-helix-helix protein, CopG family</fullName>
    </submittedName>
</protein>
<dbReference type="EMBL" id="JBHTBF010000003">
    <property type="protein sequence ID" value="MFC7319081.1"/>
    <property type="molecule type" value="Genomic_DNA"/>
</dbReference>
<evidence type="ECO:0000259" key="1">
    <source>
        <dbReference type="Pfam" id="PF01402"/>
    </source>
</evidence>
<keyword evidence="3" id="KW-1185">Reference proteome</keyword>
<evidence type="ECO:0000313" key="3">
    <source>
        <dbReference type="Proteomes" id="UP001596547"/>
    </source>
</evidence>
<dbReference type="Proteomes" id="UP001596547">
    <property type="component" value="Unassembled WGS sequence"/>
</dbReference>
<dbReference type="InterPro" id="IPR002145">
    <property type="entry name" value="CopG"/>
</dbReference>
<evidence type="ECO:0000313" key="2">
    <source>
        <dbReference type="EMBL" id="MFC7319081.1"/>
    </source>
</evidence>
<gene>
    <name evidence="2" type="ORF">ACFQPE_20130</name>
</gene>
<name>A0ABD6AEV2_9EURY</name>
<dbReference type="CDD" id="cd22235">
    <property type="entry name" value="RHH_CopG_archaea"/>
    <property type="match status" value="1"/>
</dbReference>
<proteinExistence type="predicted"/>
<comment type="caution">
    <text evidence="2">The sequence shown here is derived from an EMBL/GenBank/DDBJ whole genome shotgun (WGS) entry which is preliminary data.</text>
</comment>
<dbReference type="AlphaFoldDB" id="A0ABD6AEV2"/>
<dbReference type="GeneID" id="79317729"/>
<reference evidence="2 3" key="1">
    <citation type="journal article" date="2019" name="Int. J. Syst. Evol. Microbiol.">
        <title>The Global Catalogue of Microorganisms (GCM) 10K type strain sequencing project: providing services to taxonomists for standard genome sequencing and annotation.</title>
        <authorList>
            <consortium name="The Broad Institute Genomics Platform"/>
            <consortium name="The Broad Institute Genome Sequencing Center for Infectious Disease"/>
            <person name="Wu L."/>
            <person name="Ma J."/>
        </authorList>
    </citation>
    <scope>NUCLEOTIDE SEQUENCE [LARGE SCALE GENOMIC DNA]</scope>
    <source>
        <strain evidence="2 3">PSR21</strain>
    </source>
</reference>
<organism evidence="2 3">
    <name type="scientific">Halomarina halobia</name>
    <dbReference type="NCBI Taxonomy" id="3033386"/>
    <lineage>
        <taxon>Archaea</taxon>
        <taxon>Methanobacteriati</taxon>
        <taxon>Methanobacteriota</taxon>
        <taxon>Stenosarchaea group</taxon>
        <taxon>Halobacteria</taxon>
        <taxon>Halobacteriales</taxon>
        <taxon>Natronomonadaceae</taxon>
        <taxon>Halomarina</taxon>
    </lineage>
</organism>
<accession>A0ABD6AEV2</accession>
<dbReference type="Pfam" id="PF01402">
    <property type="entry name" value="RHH_1"/>
    <property type="match status" value="1"/>
</dbReference>